<dbReference type="EMBL" id="GBRH01187282">
    <property type="protein sequence ID" value="JAE10614.1"/>
    <property type="molecule type" value="Transcribed_RNA"/>
</dbReference>
<evidence type="ECO:0000256" key="1">
    <source>
        <dbReference type="SAM" id="Phobius"/>
    </source>
</evidence>
<feature type="transmembrane region" description="Helical" evidence="1">
    <location>
        <begin position="7"/>
        <end position="30"/>
    </location>
</feature>
<organism evidence="2">
    <name type="scientific">Arundo donax</name>
    <name type="common">Giant reed</name>
    <name type="synonym">Donax arundinaceus</name>
    <dbReference type="NCBI Taxonomy" id="35708"/>
    <lineage>
        <taxon>Eukaryota</taxon>
        <taxon>Viridiplantae</taxon>
        <taxon>Streptophyta</taxon>
        <taxon>Embryophyta</taxon>
        <taxon>Tracheophyta</taxon>
        <taxon>Spermatophyta</taxon>
        <taxon>Magnoliopsida</taxon>
        <taxon>Liliopsida</taxon>
        <taxon>Poales</taxon>
        <taxon>Poaceae</taxon>
        <taxon>PACMAD clade</taxon>
        <taxon>Arundinoideae</taxon>
        <taxon>Arundineae</taxon>
        <taxon>Arundo</taxon>
    </lineage>
</organism>
<accession>A0A0A9FHE2</accession>
<sequence length="45" mass="5346">MIQRIMFLSCGITFIDLLLFRDLIILVPYVHTYIHQLCSYTIVID</sequence>
<evidence type="ECO:0000313" key="2">
    <source>
        <dbReference type="EMBL" id="JAE10614.1"/>
    </source>
</evidence>
<name>A0A0A9FHE2_ARUDO</name>
<protein>
    <submittedName>
        <fullName evidence="2">Uncharacterized protein</fullName>
    </submittedName>
</protein>
<reference evidence="2" key="2">
    <citation type="journal article" date="2015" name="Data Brief">
        <title>Shoot transcriptome of the giant reed, Arundo donax.</title>
        <authorList>
            <person name="Barrero R.A."/>
            <person name="Guerrero F.D."/>
            <person name="Moolhuijzen P."/>
            <person name="Goolsby J.A."/>
            <person name="Tidwell J."/>
            <person name="Bellgard S.E."/>
            <person name="Bellgard M.I."/>
        </authorList>
    </citation>
    <scope>NUCLEOTIDE SEQUENCE</scope>
    <source>
        <tissue evidence="2">Shoot tissue taken approximately 20 cm above the soil surface</tissue>
    </source>
</reference>
<dbReference type="AlphaFoldDB" id="A0A0A9FHE2"/>
<reference evidence="2" key="1">
    <citation type="submission" date="2014-09" db="EMBL/GenBank/DDBJ databases">
        <authorList>
            <person name="Magalhaes I.L.F."/>
            <person name="Oliveira U."/>
            <person name="Santos F.R."/>
            <person name="Vidigal T.H.D.A."/>
            <person name="Brescovit A.D."/>
            <person name="Santos A.J."/>
        </authorList>
    </citation>
    <scope>NUCLEOTIDE SEQUENCE</scope>
    <source>
        <tissue evidence="2">Shoot tissue taken approximately 20 cm above the soil surface</tissue>
    </source>
</reference>
<keyword evidence="1" id="KW-0812">Transmembrane</keyword>
<proteinExistence type="predicted"/>
<keyword evidence="1" id="KW-0472">Membrane</keyword>
<keyword evidence="1" id="KW-1133">Transmembrane helix</keyword>